<keyword evidence="3" id="KW-0963">Cytoplasm</keyword>
<dbReference type="GO" id="GO:0005737">
    <property type="term" value="C:cytoplasm"/>
    <property type="evidence" value="ECO:0007669"/>
    <property type="project" value="InterPro"/>
</dbReference>
<evidence type="ECO:0000313" key="10">
    <source>
        <dbReference type="EMBL" id="KAF7759618.1"/>
    </source>
</evidence>
<dbReference type="SMART" id="SM00326">
    <property type="entry name" value="SH3"/>
    <property type="match status" value="1"/>
</dbReference>
<feature type="coiled-coil region" evidence="6">
    <location>
        <begin position="128"/>
        <end position="191"/>
    </location>
</feature>
<dbReference type="SMART" id="SM00721">
    <property type="entry name" value="BAR"/>
    <property type="match status" value="1"/>
</dbReference>
<dbReference type="EMBL" id="JABXXO010000016">
    <property type="protein sequence ID" value="KAF7759618.1"/>
    <property type="molecule type" value="Genomic_DNA"/>
</dbReference>
<evidence type="ECO:0000256" key="7">
    <source>
        <dbReference type="SAM" id="MobiDB-lite"/>
    </source>
</evidence>
<evidence type="ECO:0000256" key="5">
    <source>
        <dbReference type="PROSITE-ProRule" id="PRU00192"/>
    </source>
</evidence>
<evidence type="ECO:0000259" key="8">
    <source>
        <dbReference type="PROSITE" id="PS50002"/>
    </source>
</evidence>
<dbReference type="InterPro" id="IPR001452">
    <property type="entry name" value="SH3_domain"/>
</dbReference>
<feature type="compositionally biased region" description="Low complexity" evidence="7">
    <location>
        <begin position="255"/>
        <end position="264"/>
    </location>
</feature>
<reference evidence="10 11" key="1">
    <citation type="journal article" name="Sci. Rep.">
        <title>Telomere-to-telomere assembled and centromere annotated genomes of the two main subspecies of the button mushroom Agaricus bisporus reveal especially polymorphic chromosome ends.</title>
        <authorList>
            <person name="Sonnenberg A.S.M."/>
            <person name="Sedaghat-Telgerd N."/>
            <person name="Lavrijssen B."/>
            <person name="Ohm R.A."/>
            <person name="Hendrickx P.M."/>
            <person name="Scholtmeijer K."/>
            <person name="Baars J.J.P."/>
            <person name="van Peer A."/>
        </authorList>
    </citation>
    <scope>NUCLEOTIDE SEQUENCE [LARGE SCALE GENOMIC DNA]</scope>
    <source>
        <strain evidence="10 11">H119_p4</strain>
    </source>
</reference>
<dbReference type="AlphaFoldDB" id="A0A8H7BZI2"/>
<dbReference type="SUPFAM" id="SSF50044">
    <property type="entry name" value="SH3-domain"/>
    <property type="match status" value="1"/>
</dbReference>
<dbReference type="InterPro" id="IPR027267">
    <property type="entry name" value="AH/BAR_dom_sf"/>
</dbReference>
<feature type="compositionally biased region" description="Gly residues" evidence="7">
    <location>
        <begin position="653"/>
        <end position="663"/>
    </location>
</feature>
<dbReference type="SUPFAM" id="SSF103657">
    <property type="entry name" value="BAR/IMD domain-like"/>
    <property type="match status" value="1"/>
</dbReference>
<dbReference type="PROSITE" id="PS50002">
    <property type="entry name" value="SH3"/>
    <property type="match status" value="1"/>
</dbReference>
<protein>
    <recommendedName>
        <fullName evidence="12">SH3 domain-containing protein</fullName>
    </recommendedName>
</protein>
<dbReference type="PANTHER" id="PTHR47174:SF3">
    <property type="entry name" value="BRIDGING INTEGRATOR 3"/>
    <property type="match status" value="1"/>
</dbReference>
<dbReference type="InterPro" id="IPR004148">
    <property type="entry name" value="BAR_dom"/>
</dbReference>
<dbReference type="GO" id="GO:0051666">
    <property type="term" value="P:actin cortical patch localization"/>
    <property type="evidence" value="ECO:0007669"/>
    <property type="project" value="InterPro"/>
</dbReference>
<dbReference type="Pfam" id="PF03114">
    <property type="entry name" value="BAR"/>
    <property type="match status" value="1"/>
</dbReference>
<evidence type="ECO:0000256" key="1">
    <source>
        <dbReference type="ARBA" id="ARBA00004245"/>
    </source>
</evidence>
<dbReference type="GO" id="GO:0006897">
    <property type="term" value="P:endocytosis"/>
    <property type="evidence" value="ECO:0007669"/>
    <property type="project" value="InterPro"/>
</dbReference>
<evidence type="ECO:0000256" key="3">
    <source>
        <dbReference type="ARBA" id="ARBA00022490"/>
    </source>
</evidence>
<feature type="compositionally biased region" description="Polar residues" evidence="7">
    <location>
        <begin position="366"/>
        <end position="392"/>
    </location>
</feature>
<feature type="compositionally biased region" description="Polar residues" evidence="7">
    <location>
        <begin position="552"/>
        <end position="572"/>
    </location>
</feature>
<accession>A0A8H7BZI2</accession>
<evidence type="ECO:0000259" key="9">
    <source>
        <dbReference type="PROSITE" id="PS51021"/>
    </source>
</evidence>
<organism evidence="10 11">
    <name type="scientific">Agaricus bisporus var. burnettii</name>
    <dbReference type="NCBI Taxonomy" id="192524"/>
    <lineage>
        <taxon>Eukaryota</taxon>
        <taxon>Fungi</taxon>
        <taxon>Dikarya</taxon>
        <taxon>Basidiomycota</taxon>
        <taxon>Agaricomycotina</taxon>
        <taxon>Agaricomycetes</taxon>
        <taxon>Agaricomycetidae</taxon>
        <taxon>Agaricales</taxon>
        <taxon>Agaricineae</taxon>
        <taxon>Agaricaceae</taxon>
        <taxon>Agaricus</taxon>
    </lineage>
</organism>
<dbReference type="GO" id="GO:0015629">
    <property type="term" value="C:actin cytoskeleton"/>
    <property type="evidence" value="ECO:0007669"/>
    <property type="project" value="TreeGrafter"/>
</dbReference>
<feature type="compositionally biased region" description="Polar residues" evidence="7">
    <location>
        <begin position="671"/>
        <end position="682"/>
    </location>
</feature>
<dbReference type="InterPro" id="IPR036028">
    <property type="entry name" value="SH3-like_dom_sf"/>
</dbReference>
<keyword evidence="4" id="KW-0206">Cytoskeleton</keyword>
<sequence>MTSQLGRLRQWAGEVMSSKDSKITISDEIKELEEEVEKRKEGILKLQMASEAYHRSLSKKKQYEFVDKSEKLVSLDALGVVMIADGEKFGENSTFGSSLVKYGRAHCKIATLQEAYAVTLKDTFITSLQRFEESIKEYELLKKKLESRRSAYEAAFLKMEKLKQSKKEKEKIDAEEELDRTKQRFEETAEDIRAHMEYVRSADAHHQRELTGFLDIEMNFAQQYLDVLRDVKSDWSQDHTPISPLKRNRAKSLSHRSSGSLKSSSDSHHNGSQDSSDESSSRRSHSSSRHGSKPASRSASRLSRKRTNSNATATGEKDTDPLERAPTPRRRSVAGWASSAVETVTNRKKKDTENFASLEDDDDTDTGVTKRNSSLKKSMSIGSLGRRSSTKSPKVPQQARPRSSSLYGKKLVRARLDYEAKSSNELSFKAGAEIFPLNEVLDSWWMGDLNGRRGLFLMTYVEEIDPSSASRKPKGQADNESIQDSDTQSTDDGYGTSELDEENDLLSRPIQHSPFIAGLDDNNSIISQNTDDEFRPVTIHTPKANPQAVNPPISQTRYRNTPSPPSSLSGSETGILADAGYFGRDTLTPSMQTRSPAGISTKKVPPPPPPRRPNMNTPPIAPPLPQRKTNAATRSSKNARPSSAGSSISSLLTGGGSGSGSSTGGYDRSPFESTQDLTTSAQPLPRSNDKSDGFNPFRS</sequence>
<feature type="compositionally biased region" description="Low complexity" evidence="7">
    <location>
        <begin position="642"/>
        <end position="652"/>
    </location>
</feature>
<feature type="compositionally biased region" description="Polar residues" evidence="7">
    <location>
        <begin position="627"/>
        <end position="641"/>
    </location>
</feature>
<keyword evidence="2 5" id="KW-0728">SH3 domain</keyword>
<gene>
    <name evidence="10" type="ORF">Agabi119p4_11313</name>
</gene>
<comment type="caution">
    <text evidence="10">The sequence shown here is derived from an EMBL/GenBank/DDBJ whole genome shotgun (WGS) entry which is preliminary data.</text>
</comment>
<evidence type="ECO:0000313" key="11">
    <source>
        <dbReference type="Proteomes" id="UP000629468"/>
    </source>
</evidence>
<feature type="domain" description="BAR" evidence="9">
    <location>
        <begin position="14"/>
        <end position="244"/>
    </location>
</feature>
<keyword evidence="6" id="KW-0175">Coiled coil</keyword>
<evidence type="ECO:0000256" key="2">
    <source>
        <dbReference type="ARBA" id="ARBA00022443"/>
    </source>
</evidence>
<feature type="region of interest" description="Disordered" evidence="7">
    <location>
        <begin position="536"/>
        <end position="699"/>
    </location>
</feature>
<dbReference type="PROSITE" id="PS51021">
    <property type="entry name" value="BAR"/>
    <property type="match status" value="1"/>
</dbReference>
<dbReference type="Pfam" id="PF00018">
    <property type="entry name" value="SH3_1"/>
    <property type="match status" value="1"/>
</dbReference>
<dbReference type="Proteomes" id="UP000629468">
    <property type="component" value="Unassembled WGS sequence"/>
</dbReference>
<dbReference type="Gene3D" id="2.30.30.40">
    <property type="entry name" value="SH3 Domains"/>
    <property type="match status" value="1"/>
</dbReference>
<comment type="subcellular location">
    <subcellularLocation>
        <location evidence="1">Cytoplasm</location>
        <location evidence="1">Cytoskeleton</location>
    </subcellularLocation>
</comment>
<name>A0A8H7BZI2_AGABI</name>
<dbReference type="Gene3D" id="1.20.1270.60">
    <property type="entry name" value="Arfaptin homology (AH) domain/BAR domain"/>
    <property type="match status" value="1"/>
</dbReference>
<proteinExistence type="predicted"/>
<feature type="region of interest" description="Disordered" evidence="7">
    <location>
        <begin position="466"/>
        <end position="499"/>
    </location>
</feature>
<dbReference type="InterPro" id="IPR046982">
    <property type="entry name" value="BIN3/RVS161-like"/>
</dbReference>
<evidence type="ECO:0000256" key="6">
    <source>
        <dbReference type="SAM" id="Coils"/>
    </source>
</evidence>
<evidence type="ECO:0000256" key="4">
    <source>
        <dbReference type="ARBA" id="ARBA00023212"/>
    </source>
</evidence>
<feature type="compositionally biased region" description="Basic residues" evidence="7">
    <location>
        <begin position="282"/>
        <end position="292"/>
    </location>
</feature>
<feature type="domain" description="SH3" evidence="8">
    <location>
        <begin position="407"/>
        <end position="466"/>
    </location>
</feature>
<evidence type="ECO:0008006" key="12">
    <source>
        <dbReference type="Google" id="ProtNLM"/>
    </source>
</evidence>
<dbReference type="PANTHER" id="PTHR47174">
    <property type="entry name" value="BRIDGING INTEGRATOR 3"/>
    <property type="match status" value="1"/>
</dbReference>
<feature type="region of interest" description="Disordered" evidence="7">
    <location>
        <begin position="236"/>
        <end position="406"/>
    </location>
</feature>